<dbReference type="Gene3D" id="1.10.1740.10">
    <property type="match status" value="1"/>
</dbReference>
<dbReference type="InterPro" id="IPR039425">
    <property type="entry name" value="RNA_pol_sigma-70-like"/>
</dbReference>
<dbReference type="Pfam" id="PF04542">
    <property type="entry name" value="Sigma70_r2"/>
    <property type="match status" value="1"/>
</dbReference>
<dbReference type="NCBIfam" id="TIGR02943">
    <property type="entry name" value="Sig70_famx1"/>
    <property type="match status" value="1"/>
</dbReference>
<sequence length="190" mass="22045">MQATSDPAKWLDEYGDALYRYALLQLRSEPLAEDMVQETLLAAWQSFAQFNGQSSVKTWLIGILKHKIIDHFRKYRHERDSESLDNFDDDDALLAHSFDADGHWKIPLINWGTPDKALTDEQFWQVFYRCLARLPQDMADLFILRTVDGLSSEECCKLLAIATTNQLCVALSRTRLKLRQCLEAQWFDRG</sequence>
<dbReference type="InterPro" id="IPR036388">
    <property type="entry name" value="WH-like_DNA-bd_sf"/>
</dbReference>
<proteinExistence type="inferred from homology"/>
<organism evidence="8 10">
    <name type="scientific">Methylovulum psychrotolerans</name>
    <dbReference type="NCBI Taxonomy" id="1704499"/>
    <lineage>
        <taxon>Bacteria</taxon>
        <taxon>Pseudomonadati</taxon>
        <taxon>Pseudomonadota</taxon>
        <taxon>Gammaproteobacteria</taxon>
        <taxon>Methylococcales</taxon>
        <taxon>Methylococcaceae</taxon>
        <taxon>Methylovulum</taxon>
    </lineage>
</organism>
<dbReference type="Pfam" id="PF08281">
    <property type="entry name" value="Sigma70_r4_2"/>
    <property type="match status" value="1"/>
</dbReference>
<dbReference type="InterPro" id="IPR013324">
    <property type="entry name" value="RNA_pol_sigma_r3/r4-like"/>
</dbReference>
<dbReference type="EMBL" id="PGFZ01000010">
    <property type="protein sequence ID" value="POZ50570.1"/>
    <property type="molecule type" value="Genomic_DNA"/>
</dbReference>
<keyword evidence="2" id="KW-0805">Transcription regulation</keyword>
<dbReference type="InterPro" id="IPR014284">
    <property type="entry name" value="RNA_pol_sigma-70_dom"/>
</dbReference>
<dbReference type="PANTHER" id="PTHR43133">
    <property type="entry name" value="RNA POLYMERASE ECF-TYPE SIGMA FACTO"/>
    <property type="match status" value="1"/>
</dbReference>
<evidence type="ECO:0000256" key="2">
    <source>
        <dbReference type="ARBA" id="ARBA00023015"/>
    </source>
</evidence>
<accession>A0A1Z4BV68</accession>
<evidence type="ECO:0000256" key="5">
    <source>
        <dbReference type="ARBA" id="ARBA00023163"/>
    </source>
</evidence>
<dbReference type="Proteomes" id="UP000237423">
    <property type="component" value="Unassembled WGS sequence"/>
</dbReference>
<evidence type="ECO:0000313" key="8">
    <source>
        <dbReference type="EMBL" id="ASF45109.1"/>
    </source>
</evidence>
<dbReference type="RefSeq" id="WP_088617992.1">
    <property type="nucleotide sequence ID" value="NZ_CP022129.1"/>
</dbReference>
<dbReference type="InterPro" id="IPR014289">
    <property type="entry name" value="RNA_pol_sigma-24-rel"/>
</dbReference>
<feature type="domain" description="RNA polymerase sigma factor 70 region 4 type 2" evidence="7">
    <location>
        <begin position="126"/>
        <end position="162"/>
    </location>
</feature>
<dbReference type="Proteomes" id="UP000197019">
    <property type="component" value="Chromosome"/>
</dbReference>
<dbReference type="Gene3D" id="1.10.10.10">
    <property type="entry name" value="Winged helix-like DNA-binding domain superfamily/Winged helix DNA-binding domain"/>
    <property type="match status" value="1"/>
</dbReference>
<keyword evidence="4" id="KW-0238">DNA-binding</keyword>
<keyword evidence="3" id="KW-0731">Sigma factor</keyword>
<keyword evidence="5" id="KW-0804">Transcription</keyword>
<evidence type="ECO:0000256" key="3">
    <source>
        <dbReference type="ARBA" id="ARBA00023082"/>
    </source>
</evidence>
<evidence type="ECO:0000256" key="1">
    <source>
        <dbReference type="ARBA" id="ARBA00010641"/>
    </source>
</evidence>
<dbReference type="GO" id="GO:0016987">
    <property type="term" value="F:sigma factor activity"/>
    <property type="evidence" value="ECO:0007669"/>
    <property type="project" value="UniProtKB-KW"/>
</dbReference>
<evidence type="ECO:0000259" key="6">
    <source>
        <dbReference type="Pfam" id="PF04542"/>
    </source>
</evidence>
<reference evidence="9 11" key="2">
    <citation type="submission" date="2017-11" db="EMBL/GenBank/DDBJ databases">
        <title>Draft Genome Sequence of Methylobacter psychrotolerans Sph1T, an Obligate Methanotroph from Low-Temperature Environments.</title>
        <authorList>
            <person name="Oshkin I.Y."/>
            <person name="Miroshnikov K."/>
            <person name="Belova S.E."/>
            <person name="Korzhenkov A."/>
            <person name="Toshchakov S.V."/>
            <person name="Dedysh S.N."/>
        </authorList>
    </citation>
    <scope>NUCLEOTIDE SEQUENCE [LARGE SCALE GENOMIC DNA]</scope>
    <source>
        <strain evidence="9 11">Sph1</strain>
    </source>
</reference>
<dbReference type="OrthoDB" id="9803470at2"/>
<comment type="similarity">
    <text evidence="1">Belongs to the sigma-70 factor family. ECF subfamily.</text>
</comment>
<dbReference type="GO" id="GO:0003677">
    <property type="term" value="F:DNA binding"/>
    <property type="evidence" value="ECO:0007669"/>
    <property type="project" value="UniProtKB-KW"/>
</dbReference>
<dbReference type="SUPFAM" id="SSF88659">
    <property type="entry name" value="Sigma3 and sigma4 domains of RNA polymerase sigma factors"/>
    <property type="match status" value="1"/>
</dbReference>
<evidence type="ECO:0000313" key="9">
    <source>
        <dbReference type="EMBL" id="POZ50570.1"/>
    </source>
</evidence>
<evidence type="ECO:0000313" key="11">
    <source>
        <dbReference type="Proteomes" id="UP000237423"/>
    </source>
</evidence>
<dbReference type="SUPFAM" id="SSF88946">
    <property type="entry name" value="Sigma2 domain of RNA polymerase sigma factors"/>
    <property type="match status" value="1"/>
</dbReference>
<dbReference type="KEGG" id="mpsy:CEK71_02970"/>
<dbReference type="InterPro" id="IPR013325">
    <property type="entry name" value="RNA_pol_sigma_r2"/>
</dbReference>
<keyword evidence="10" id="KW-1185">Reference proteome</keyword>
<dbReference type="AlphaFoldDB" id="A0A1Z4BV68"/>
<evidence type="ECO:0000256" key="4">
    <source>
        <dbReference type="ARBA" id="ARBA00023125"/>
    </source>
</evidence>
<gene>
    <name evidence="9" type="ORF">AADEFJLK_03766</name>
    <name evidence="8" type="ORF">CEK71_02970</name>
</gene>
<dbReference type="InterPro" id="IPR007627">
    <property type="entry name" value="RNA_pol_sigma70_r2"/>
</dbReference>
<dbReference type="GO" id="GO:0006352">
    <property type="term" value="P:DNA-templated transcription initiation"/>
    <property type="evidence" value="ECO:0007669"/>
    <property type="project" value="InterPro"/>
</dbReference>
<dbReference type="InterPro" id="IPR013249">
    <property type="entry name" value="RNA_pol_sigma70_r4_t2"/>
</dbReference>
<evidence type="ECO:0000313" key="10">
    <source>
        <dbReference type="Proteomes" id="UP000197019"/>
    </source>
</evidence>
<dbReference type="NCBIfam" id="TIGR02937">
    <property type="entry name" value="sigma70-ECF"/>
    <property type="match status" value="1"/>
</dbReference>
<reference evidence="8 10" key="1">
    <citation type="submission" date="2017-06" db="EMBL/GenBank/DDBJ databases">
        <title>Genome Sequencing of the methanotroph Methylovulum psychrotolerants str. HV10-M2 isolated from a high-altitude environment.</title>
        <authorList>
            <person name="Mateos-Rivera A."/>
        </authorList>
    </citation>
    <scope>NUCLEOTIDE SEQUENCE [LARGE SCALE GENOMIC DNA]</scope>
    <source>
        <strain evidence="8 10">HV10_M2</strain>
    </source>
</reference>
<dbReference type="EMBL" id="CP022129">
    <property type="protein sequence ID" value="ASF45109.1"/>
    <property type="molecule type" value="Genomic_DNA"/>
</dbReference>
<protein>
    <submittedName>
        <fullName evidence="8">RNA polymerase subunit sigma</fullName>
    </submittedName>
</protein>
<dbReference type="PANTHER" id="PTHR43133:SF8">
    <property type="entry name" value="RNA POLYMERASE SIGMA FACTOR HI_1459-RELATED"/>
    <property type="match status" value="1"/>
</dbReference>
<evidence type="ECO:0000259" key="7">
    <source>
        <dbReference type="Pfam" id="PF08281"/>
    </source>
</evidence>
<feature type="domain" description="RNA polymerase sigma-70 region 2" evidence="6">
    <location>
        <begin position="12"/>
        <end position="76"/>
    </location>
</feature>
<name>A0A1Z4BV68_9GAMM</name>